<organism evidence="1 2">
    <name type="scientific">Nocardia kruczakiae</name>
    <dbReference type="NCBI Taxonomy" id="261477"/>
    <lineage>
        <taxon>Bacteria</taxon>
        <taxon>Bacillati</taxon>
        <taxon>Actinomycetota</taxon>
        <taxon>Actinomycetes</taxon>
        <taxon>Mycobacteriales</taxon>
        <taxon>Nocardiaceae</taxon>
        <taxon>Nocardia</taxon>
    </lineage>
</organism>
<name>A0ABU1XR61_9NOCA</name>
<dbReference type="Proteomes" id="UP001251217">
    <property type="component" value="Unassembled WGS sequence"/>
</dbReference>
<comment type="caution">
    <text evidence="1">The sequence shown here is derived from an EMBL/GenBank/DDBJ whole genome shotgun (WGS) entry which is preliminary data.</text>
</comment>
<dbReference type="RefSeq" id="WP_310408515.1">
    <property type="nucleotide sequence ID" value="NZ_JAVDWW010000017.1"/>
</dbReference>
<proteinExistence type="predicted"/>
<evidence type="ECO:0000313" key="2">
    <source>
        <dbReference type="Proteomes" id="UP001251217"/>
    </source>
</evidence>
<reference evidence="1 2" key="1">
    <citation type="submission" date="2023-07" db="EMBL/GenBank/DDBJ databases">
        <title>Sorghum-associated microbial communities from plants grown in Nebraska, USA.</title>
        <authorList>
            <person name="Schachtman D."/>
        </authorList>
    </citation>
    <scope>NUCLEOTIDE SEQUENCE [LARGE SCALE GENOMIC DNA]</scope>
    <source>
        <strain evidence="1 2">4272</strain>
    </source>
</reference>
<accession>A0ABU1XR61</accession>
<protein>
    <submittedName>
        <fullName evidence="1">Uncharacterized protein</fullName>
    </submittedName>
</protein>
<keyword evidence="2" id="KW-1185">Reference proteome</keyword>
<sequence length="95" mass="10508">MQAALQKNPGMFQIIGDPPFCAGSLEALSTLKASQPELVPGQTKIRSMATDQSLSVPMHPRLGQSRNASQNQHWIGIDRSKMWESEIVDEAMERT</sequence>
<gene>
    <name evidence="1" type="ORF">J2W56_006800</name>
</gene>
<dbReference type="EMBL" id="JAVDWW010000017">
    <property type="protein sequence ID" value="MDR7173034.1"/>
    <property type="molecule type" value="Genomic_DNA"/>
</dbReference>
<evidence type="ECO:0000313" key="1">
    <source>
        <dbReference type="EMBL" id="MDR7173034.1"/>
    </source>
</evidence>